<dbReference type="InterPro" id="IPR026875">
    <property type="entry name" value="PHydrolase_assoc_dom"/>
</dbReference>
<name>A0A7C4V6D2_9DEIN</name>
<evidence type="ECO:0000259" key="2">
    <source>
        <dbReference type="Pfam" id="PF13286"/>
    </source>
</evidence>
<gene>
    <name evidence="3" type="ORF">ENK37_07950</name>
</gene>
<accession>A0A7C4V6D2</accession>
<reference evidence="3" key="1">
    <citation type="journal article" date="2020" name="mSystems">
        <title>Genome- and Community-Level Interaction Insights into Carbon Utilization and Element Cycling Functions of Hydrothermarchaeota in Hydrothermal Sediment.</title>
        <authorList>
            <person name="Zhou Z."/>
            <person name="Liu Y."/>
            <person name="Xu W."/>
            <person name="Pan J."/>
            <person name="Luo Z.H."/>
            <person name="Li M."/>
        </authorList>
    </citation>
    <scope>NUCLEOTIDE SEQUENCE [LARGE SCALE GENOMIC DNA]</scope>
    <source>
        <strain evidence="3">HyVt-570</strain>
    </source>
</reference>
<dbReference type="Pfam" id="PF13286">
    <property type="entry name" value="HD_assoc"/>
    <property type="match status" value="1"/>
</dbReference>
<sequence>YHIVRQVAKAKHVLERLFEAYTQMPEMLPPGVQTAAEEEGLFRAVCDYMAGMTDRYALDEYARIFDPYGR</sequence>
<dbReference type="EMBL" id="DRPZ01000206">
    <property type="protein sequence ID" value="HGY09965.1"/>
    <property type="molecule type" value="Genomic_DNA"/>
</dbReference>
<dbReference type="Gene3D" id="1.10.3210.10">
    <property type="entry name" value="Hypothetical protein af1432"/>
    <property type="match status" value="1"/>
</dbReference>
<keyword evidence="1" id="KW-0378">Hydrolase</keyword>
<comment type="caution">
    <text evidence="3">The sequence shown here is derived from an EMBL/GenBank/DDBJ whole genome shotgun (WGS) entry which is preliminary data.</text>
</comment>
<dbReference type="Proteomes" id="UP000885759">
    <property type="component" value="Unassembled WGS sequence"/>
</dbReference>
<feature type="domain" description="Phosphohydrolase-associated" evidence="2">
    <location>
        <begin position="3"/>
        <end position="63"/>
    </location>
</feature>
<feature type="non-terminal residue" evidence="3">
    <location>
        <position position="1"/>
    </location>
</feature>
<dbReference type="GO" id="GO:0016787">
    <property type="term" value="F:hydrolase activity"/>
    <property type="evidence" value="ECO:0007669"/>
    <property type="project" value="UniProtKB-KW"/>
</dbReference>
<dbReference type="AlphaFoldDB" id="A0A7C4V6D2"/>
<evidence type="ECO:0000256" key="1">
    <source>
        <dbReference type="ARBA" id="ARBA00022801"/>
    </source>
</evidence>
<proteinExistence type="predicted"/>
<protein>
    <submittedName>
        <fullName evidence="3">Deoxyguanosinetriphosphate triphosphohydrolase</fullName>
    </submittedName>
</protein>
<evidence type="ECO:0000313" key="3">
    <source>
        <dbReference type="EMBL" id="HGY09965.1"/>
    </source>
</evidence>
<dbReference type="SUPFAM" id="SSF109604">
    <property type="entry name" value="HD-domain/PDEase-like"/>
    <property type="match status" value="1"/>
</dbReference>
<organism evidence="3">
    <name type="scientific">Oceanithermus profundus</name>
    <dbReference type="NCBI Taxonomy" id="187137"/>
    <lineage>
        <taxon>Bacteria</taxon>
        <taxon>Thermotogati</taxon>
        <taxon>Deinococcota</taxon>
        <taxon>Deinococci</taxon>
        <taxon>Thermales</taxon>
        <taxon>Thermaceae</taxon>
        <taxon>Oceanithermus</taxon>
    </lineage>
</organism>